<accession>A0A9K3GEH8</accession>
<feature type="region of interest" description="Disordered" evidence="1">
    <location>
        <begin position="546"/>
        <end position="593"/>
    </location>
</feature>
<feature type="region of interest" description="Disordered" evidence="1">
    <location>
        <begin position="176"/>
        <end position="197"/>
    </location>
</feature>
<evidence type="ECO:0000256" key="1">
    <source>
        <dbReference type="SAM" id="MobiDB-lite"/>
    </source>
</evidence>
<name>A0A9K3GEH8_9EUKA</name>
<feature type="region of interest" description="Disordered" evidence="1">
    <location>
        <begin position="1"/>
        <end position="20"/>
    </location>
</feature>
<feature type="compositionally biased region" description="Basic and acidic residues" evidence="1">
    <location>
        <begin position="176"/>
        <end position="185"/>
    </location>
</feature>
<protein>
    <submittedName>
        <fullName evidence="2">Uncharacterized protein</fullName>
    </submittedName>
</protein>
<feature type="compositionally biased region" description="Acidic residues" evidence="1">
    <location>
        <begin position="559"/>
        <end position="581"/>
    </location>
</feature>
<dbReference type="Proteomes" id="UP000265618">
    <property type="component" value="Unassembled WGS sequence"/>
</dbReference>
<dbReference type="AlphaFoldDB" id="A0A9K3GEH8"/>
<organism evidence="2 3">
    <name type="scientific">Kipferlia bialata</name>
    <dbReference type="NCBI Taxonomy" id="797122"/>
    <lineage>
        <taxon>Eukaryota</taxon>
        <taxon>Metamonada</taxon>
        <taxon>Carpediemonas-like organisms</taxon>
        <taxon>Kipferlia</taxon>
    </lineage>
</organism>
<dbReference type="EMBL" id="BDIP01000015">
    <property type="protein sequence ID" value="GIQ79500.1"/>
    <property type="molecule type" value="Genomic_DNA"/>
</dbReference>
<keyword evidence="3" id="KW-1185">Reference proteome</keyword>
<comment type="caution">
    <text evidence="2">The sequence shown here is derived from an EMBL/GenBank/DDBJ whole genome shotgun (WGS) entry which is preliminary data.</text>
</comment>
<proteinExistence type="predicted"/>
<gene>
    <name evidence="2" type="ORF">KIPB_000151</name>
</gene>
<evidence type="ECO:0000313" key="3">
    <source>
        <dbReference type="Proteomes" id="UP000265618"/>
    </source>
</evidence>
<reference evidence="2 3" key="1">
    <citation type="journal article" date="2018" name="PLoS ONE">
        <title>The draft genome of Kipferlia bialata reveals reductive genome evolution in fornicate parasites.</title>
        <authorList>
            <person name="Tanifuji G."/>
            <person name="Takabayashi S."/>
            <person name="Kume K."/>
            <person name="Takagi M."/>
            <person name="Nakayama T."/>
            <person name="Kamikawa R."/>
            <person name="Inagaki Y."/>
            <person name="Hashimoto T."/>
        </authorList>
    </citation>
    <scope>NUCLEOTIDE SEQUENCE [LARGE SCALE GENOMIC DNA]</scope>
    <source>
        <strain evidence="2">NY0173</strain>
    </source>
</reference>
<sequence>MEEPGPVPEPDIRRPADPDVSFRTLTQRVHALVSTLQTEEDREVEGGEYDMGVAERAVLELGELLPEMERARERERDGPDARYVRAYVPYQLEVVDHLTKYLERVSGQSRSDRHVQCIQACITYSCIQTETDRERRHFFKSEENLTAFHSLLEAIEKSIAPPGPLINIVEAIEGLEEREREKPGDEETEGEREERTRRLQPTDIITALADSADDEKQAVIRHPIFEYVLDPARNYDMVVNGPVLAELLAQGISNLGDKPWWTPFKIATEGLFASLVVPFHPRSSTRPGHWELSKQELYNGTCFCLAHHYLAKDGTLKRGAIREFPCLSGPVSKGVPQCVIDTLTLCYKECGDSMEGEDPSKFGPEYFLTNAIPTFLALHETGAFESAASPLRVQRLPLPTRFYLGFRAVQVGPNRVLLVTSTGPASYSVTEATVTDTLSLSLSEVDSTKPELGEEAEEIERGERERVAGGGFRTADGQTPYMGSDPVCINGKVYICRSEAYPLKMHVLSLDTMTWEIVSEEGKGPFIYDVSMARLGEDKLVCAVQPDIPHDPIERITEQGEEEGDGEAEDESESSEGDVGMEESSSSSANNDPGVVYPWILDTHTNTWTRGAPSPPIFSLEVEWELRCHTVGGDMYLTASSEDTKEQIHLSYTAPSAAYPEGVWTQHASEKECIGMQDVGDGLSLSFDKNGHVCGHDAVSSARTKTLCTLPGVESLTGPYKYSAFDTYTSCVLSDDSILVTGLRRVPTSLKDMVINHPRYCHEEYYLIDVEKDCLRQRCQQDSAKGKGRKK</sequence>
<evidence type="ECO:0000313" key="2">
    <source>
        <dbReference type="EMBL" id="GIQ79500.1"/>
    </source>
</evidence>
<feature type="compositionally biased region" description="Basic and acidic residues" evidence="1">
    <location>
        <begin position="548"/>
        <end position="558"/>
    </location>
</feature>